<dbReference type="Proteomes" id="UP000094769">
    <property type="component" value="Unassembled WGS sequence"/>
</dbReference>
<dbReference type="EMBL" id="MARB01000011">
    <property type="protein sequence ID" value="ODJ87510.1"/>
    <property type="molecule type" value="Genomic_DNA"/>
</dbReference>
<protein>
    <submittedName>
        <fullName evidence="11">Succinate dehydrogenase cytochrome b558 subunit</fullName>
    </submittedName>
</protein>
<evidence type="ECO:0000256" key="9">
    <source>
        <dbReference type="ARBA" id="ARBA00023136"/>
    </source>
</evidence>
<evidence type="ECO:0000256" key="2">
    <source>
        <dbReference type="ARBA" id="ARBA00004050"/>
    </source>
</evidence>
<comment type="caution">
    <text evidence="11">The sequence shown here is derived from an EMBL/GenBank/DDBJ whole genome shotgun (WGS) entry which is preliminary data.</text>
</comment>
<comment type="function">
    <text evidence="2">Membrane-anchoring subunit of succinate dehydrogenase (SDH).</text>
</comment>
<evidence type="ECO:0000313" key="12">
    <source>
        <dbReference type="Proteomes" id="UP000094769"/>
    </source>
</evidence>
<keyword evidence="4" id="KW-0349">Heme</keyword>
<dbReference type="Pfam" id="PF01127">
    <property type="entry name" value="Sdh_cyt"/>
    <property type="match status" value="1"/>
</dbReference>
<keyword evidence="7 10" id="KW-1133">Transmembrane helix</keyword>
<evidence type="ECO:0000256" key="6">
    <source>
        <dbReference type="ARBA" id="ARBA00022723"/>
    </source>
</evidence>
<gene>
    <name evidence="11" type="primary">sdhC_2</name>
    <name evidence="11" type="ORF">CODIS_22150</name>
</gene>
<evidence type="ECO:0000256" key="10">
    <source>
        <dbReference type="SAM" id="Phobius"/>
    </source>
</evidence>
<comment type="subcellular location">
    <subcellularLocation>
        <location evidence="3">Membrane</location>
    </subcellularLocation>
</comment>
<dbReference type="GO" id="GO:0016020">
    <property type="term" value="C:membrane"/>
    <property type="evidence" value="ECO:0007669"/>
    <property type="project" value="UniProtKB-SubCell"/>
</dbReference>
<feature type="transmembrane region" description="Helical" evidence="10">
    <location>
        <begin position="65"/>
        <end position="86"/>
    </location>
</feature>
<keyword evidence="8" id="KW-0408">Iron</keyword>
<keyword evidence="5 10" id="KW-0812">Transmembrane</keyword>
<sequence>MRTASIDNRNFLLRRLHSLFGLLPVGGFLIFHLWENSQSRFGQLHYNEQVVGWLQSLNYLTLMEIFVIALPLLFHAGYGLVIIHGAEGNWYRYPWLHNRFYWLQRISGIGILLFLVLHVGWTRIWGIWQPEIKADLFSHMQLLLGNPVTFLLYLTGLLLAVFHLCNGLWTMAISWGLTTSVDAQRYWFYFCMLLALTLSAMGVHGMLGFIA</sequence>
<dbReference type="SUPFAM" id="SSF81343">
    <property type="entry name" value="Fumarate reductase respiratory complex transmembrane subunits"/>
    <property type="match status" value="1"/>
</dbReference>
<evidence type="ECO:0000256" key="4">
    <source>
        <dbReference type="ARBA" id="ARBA00022617"/>
    </source>
</evidence>
<reference evidence="11 12" key="1">
    <citation type="submission" date="2016-06" db="EMBL/GenBank/DDBJ databases">
        <title>Genome sequence of endosymbiont of Candidatus Endolucinida thiodiazotropha.</title>
        <authorList>
            <person name="Poehlein A."/>
            <person name="Koenig S."/>
            <person name="Heiden S.E."/>
            <person name="Thuermer A."/>
            <person name="Voget S."/>
            <person name="Daniel R."/>
            <person name="Markert S."/>
            <person name="Gros O."/>
            <person name="Schweder T."/>
        </authorList>
    </citation>
    <scope>NUCLEOTIDE SEQUENCE [LARGE SCALE GENOMIC DNA]</scope>
    <source>
        <strain evidence="11 12">COS</strain>
    </source>
</reference>
<proteinExistence type="predicted"/>
<dbReference type="InterPro" id="IPR000701">
    <property type="entry name" value="SuccDH_FuR_B_TM-su"/>
</dbReference>
<comment type="cofactor">
    <cofactor evidence="1">
        <name>heme</name>
        <dbReference type="ChEBI" id="CHEBI:30413"/>
    </cofactor>
</comment>
<dbReference type="GO" id="GO:0046872">
    <property type="term" value="F:metal ion binding"/>
    <property type="evidence" value="ECO:0007669"/>
    <property type="project" value="UniProtKB-KW"/>
</dbReference>
<evidence type="ECO:0000256" key="1">
    <source>
        <dbReference type="ARBA" id="ARBA00001971"/>
    </source>
</evidence>
<dbReference type="OrthoDB" id="9789209at2"/>
<organism evidence="11 12">
    <name type="scientific">Candidatus Thiodiazotropha endolucinida</name>
    <dbReference type="NCBI Taxonomy" id="1655433"/>
    <lineage>
        <taxon>Bacteria</taxon>
        <taxon>Pseudomonadati</taxon>
        <taxon>Pseudomonadota</taxon>
        <taxon>Gammaproteobacteria</taxon>
        <taxon>Chromatiales</taxon>
        <taxon>Sedimenticolaceae</taxon>
        <taxon>Candidatus Thiodiazotropha</taxon>
    </lineage>
</organism>
<feature type="transmembrane region" description="Helical" evidence="10">
    <location>
        <begin position="148"/>
        <end position="174"/>
    </location>
</feature>
<feature type="transmembrane region" description="Helical" evidence="10">
    <location>
        <begin position="12"/>
        <end position="34"/>
    </location>
</feature>
<dbReference type="RefSeq" id="WP_069124816.1">
    <property type="nucleotide sequence ID" value="NZ_MARB01000011.1"/>
</dbReference>
<evidence type="ECO:0000256" key="5">
    <source>
        <dbReference type="ARBA" id="ARBA00022692"/>
    </source>
</evidence>
<evidence type="ECO:0000256" key="8">
    <source>
        <dbReference type="ARBA" id="ARBA00023004"/>
    </source>
</evidence>
<dbReference type="InterPro" id="IPR034804">
    <property type="entry name" value="SQR/QFR_C/D"/>
</dbReference>
<evidence type="ECO:0000256" key="3">
    <source>
        <dbReference type="ARBA" id="ARBA00004370"/>
    </source>
</evidence>
<name>A0A7Z0VL09_9GAMM</name>
<feature type="transmembrane region" description="Helical" evidence="10">
    <location>
        <begin position="186"/>
        <end position="210"/>
    </location>
</feature>
<feature type="transmembrane region" description="Helical" evidence="10">
    <location>
        <begin position="106"/>
        <end position="128"/>
    </location>
</feature>
<dbReference type="AlphaFoldDB" id="A0A7Z0VL09"/>
<evidence type="ECO:0000313" key="11">
    <source>
        <dbReference type="EMBL" id="ODJ87510.1"/>
    </source>
</evidence>
<dbReference type="Gene3D" id="1.20.1300.10">
    <property type="entry name" value="Fumarate reductase/succinate dehydrogenase, transmembrane subunit"/>
    <property type="match status" value="1"/>
</dbReference>
<accession>A0A7Z0VL09</accession>
<evidence type="ECO:0000256" key="7">
    <source>
        <dbReference type="ARBA" id="ARBA00022989"/>
    </source>
</evidence>
<keyword evidence="6" id="KW-0479">Metal-binding</keyword>
<keyword evidence="9 10" id="KW-0472">Membrane</keyword>
<keyword evidence="12" id="KW-1185">Reference proteome</keyword>